<dbReference type="InterPro" id="IPR018062">
    <property type="entry name" value="HTH_AraC-typ_CS"/>
</dbReference>
<dbReference type="PANTHER" id="PTHR46796">
    <property type="entry name" value="HTH-TYPE TRANSCRIPTIONAL ACTIVATOR RHAS-RELATED"/>
    <property type="match status" value="1"/>
</dbReference>
<comment type="caution">
    <text evidence="5">The sequence shown here is derived from an EMBL/GenBank/DDBJ whole genome shotgun (WGS) entry which is preliminary data.</text>
</comment>
<dbReference type="PROSITE" id="PS00041">
    <property type="entry name" value="HTH_ARAC_FAMILY_1"/>
    <property type="match status" value="1"/>
</dbReference>
<dbReference type="InterPro" id="IPR018060">
    <property type="entry name" value="HTH_AraC"/>
</dbReference>
<dbReference type="PANTHER" id="PTHR46796:SF12">
    <property type="entry name" value="HTH-TYPE DNA-BINDING TRANSCRIPTIONAL ACTIVATOR EUTR"/>
    <property type="match status" value="1"/>
</dbReference>
<evidence type="ECO:0000256" key="3">
    <source>
        <dbReference type="ARBA" id="ARBA00023163"/>
    </source>
</evidence>
<feature type="domain" description="HTH araC/xylS-type" evidence="4">
    <location>
        <begin position="227"/>
        <end position="328"/>
    </location>
</feature>
<keyword evidence="1" id="KW-0805">Transcription regulation</keyword>
<evidence type="ECO:0000256" key="2">
    <source>
        <dbReference type="ARBA" id="ARBA00023125"/>
    </source>
</evidence>
<dbReference type="Pfam" id="PF12833">
    <property type="entry name" value="HTH_18"/>
    <property type="match status" value="1"/>
</dbReference>
<dbReference type="InterPro" id="IPR050204">
    <property type="entry name" value="AraC_XylS_family_regulators"/>
</dbReference>
<keyword evidence="2" id="KW-0238">DNA-binding</keyword>
<proteinExistence type="predicted"/>
<dbReference type="Proteomes" id="UP000315759">
    <property type="component" value="Unassembled WGS sequence"/>
</dbReference>
<dbReference type="SUPFAM" id="SSF46689">
    <property type="entry name" value="Homeodomain-like"/>
    <property type="match status" value="1"/>
</dbReference>
<dbReference type="Gene3D" id="1.10.10.60">
    <property type="entry name" value="Homeodomain-like"/>
    <property type="match status" value="1"/>
</dbReference>
<evidence type="ECO:0000256" key="1">
    <source>
        <dbReference type="ARBA" id="ARBA00023015"/>
    </source>
</evidence>
<reference evidence="5 6" key="1">
    <citation type="submission" date="2018-10" db="EMBL/GenBank/DDBJ databases">
        <title>Draft genome of Mycobacterium hodleri strain B.</title>
        <authorList>
            <person name="Amande T.J."/>
            <person name="Mcgenity T.J."/>
        </authorList>
    </citation>
    <scope>NUCLEOTIDE SEQUENCE [LARGE SCALE GENOMIC DNA]</scope>
    <source>
        <strain evidence="5 6">B</strain>
    </source>
</reference>
<dbReference type="EMBL" id="VIFX01000004">
    <property type="protein sequence ID" value="TQR87923.1"/>
    <property type="molecule type" value="Genomic_DNA"/>
</dbReference>
<dbReference type="GO" id="GO:0043565">
    <property type="term" value="F:sequence-specific DNA binding"/>
    <property type="evidence" value="ECO:0007669"/>
    <property type="project" value="InterPro"/>
</dbReference>
<dbReference type="SMART" id="SM00342">
    <property type="entry name" value="HTH_ARAC"/>
    <property type="match status" value="1"/>
</dbReference>
<evidence type="ECO:0000313" key="6">
    <source>
        <dbReference type="Proteomes" id="UP000315759"/>
    </source>
</evidence>
<dbReference type="PROSITE" id="PS01124">
    <property type="entry name" value="HTH_ARAC_FAMILY_2"/>
    <property type="match status" value="1"/>
</dbReference>
<dbReference type="AlphaFoldDB" id="A0A544W6P8"/>
<dbReference type="GO" id="GO:0003700">
    <property type="term" value="F:DNA-binding transcription factor activity"/>
    <property type="evidence" value="ECO:0007669"/>
    <property type="project" value="InterPro"/>
</dbReference>
<dbReference type="InterPro" id="IPR009057">
    <property type="entry name" value="Homeodomain-like_sf"/>
</dbReference>
<evidence type="ECO:0000313" key="5">
    <source>
        <dbReference type="EMBL" id="TQR87923.1"/>
    </source>
</evidence>
<accession>A0A544W6P8</accession>
<organism evidence="5 6">
    <name type="scientific">Mycolicibacterium hodleri</name>
    <dbReference type="NCBI Taxonomy" id="49897"/>
    <lineage>
        <taxon>Bacteria</taxon>
        <taxon>Bacillati</taxon>
        <taxon>Actinomycetota</taxon>
        <taxon>Actinomycetes</taxon>
        <taxon>Mycobacteriales</taxon>
        <taxon>Mycobacteriaceae</taxon>
        <taxon>Mycolicibacterium</taxon>
    </lineage>
</organism>
<evidence type="ECO:0000259" key="4">
    <source>
        <dbReference type="PROSITE" id="PS01124"/>
    </source>
</evidence>
<sequence length="328" mass="35342">MLPFLLLQREEVHSNDPVEIRSYLNRVYRTDVTVQPLAHRSGARFMLEHNRIGHTSFALERIRQSGDVEVRADDPTGCLVVLWALDGRAESFLHGQSGVAAPGQPIIGATGAAPVRVRASDATLDSVVLHGSLLAKAAADLGPERPADVTFTGVEPVSAEAGRALTAARRYVEESVLADDGFAAPLVLAAAGRLLAATVLAAFPNTTGNLADVDERGSDAAHPALLRRAMDYIEEHAADDVGIGDVAGAVYVTPRALQYMFRRHLDSTPMAYLRRVRLDHVHRDLVTADRGTTTVTATAARWGFAHTGRFAVLYRATYGQSPHVTLRS</sequence>
<protein>
    <submittedName>
        <fullName evidence="5">AraC family transcriptional regulator</fullName>
    </submittedName>
</protein>
<keyword evidence="6" id="KW-1185">Reference proteome</keyword>
<keyword evidence="3" id="KW-0804">Transcription</keyword>
<dbReference type="RefSeq" id="WP_142550955.1">
    <property type="nucleotide sequence ID" value="NZ_VIFX01000004.1"/>
</dbReference>
<name>A0A544W6P8_9MYCO</name>
<gene>
    <name evidence="5" type="ORF">D8S82_04795</name>
</gene>